<dbReference type="AlphaFoldDB" id="A0A250WR78"/>
<evidence type="ECO:0000256" key="1">
    <source>
        <dbReference type="PROSITE-ProRule" id="PRU10141"/>
    </source>
</evidence>
<reference evidence="4 5" key="1">
    <citation type="submission" date="2017-08" db="EMBL/GenBank/DDBJ databases">
        <title>Acidophilic green algal genome provides insights into adaptation to an acidic environment.</title>
        <authorList>
            <person name="Hirooka S."/>
            <person name="Hirose Y."/>
            <person name="Kanesaki Y."/>
            <person name="Higuchi S."/>
            <person name="Fujiwara T."/>
            <person name="Onuma R."/>
            <person name="Era A."/>
            <person name="Ohbayashi R."/>
            <person name="Uzuka A."/>
            <person name="Nozaki H."/>
            <person name="Yoshikawa H."/>
            <person name="Miyagishima S.Y."/>
        </authorList>
    </citation>
    <scope>NUCLEOTIDE SEQUENCE [LARGE SCALE GENOMIC DNA]</scope>
    <source>
        <strain evidence="4 5">NIES-2499</strain>
    </source>
</reference>
<evidence type="ECO:0000313" key="5">
    <source>
        <dbReference type="Proteomes" id="UP000232323"/>
    </source>
</evidence>
<gene>
    <name evidence="4" type="ORF">CEUSTIGMA_g659.t1</name>
</gene>
<dbReference type="PROSITE" id="PS00109">
    <property type="entry name" value="PROTEIN_KINASE_TYR"/>
    <property type="match status" value="1"/>
</dbReference>
<accession>A0A250WR78</accession>
<dbReference type="Proteomes" id="UP000232323">
    <property type="component" value="Unassembled WGS sequence"/>
</dbReference>
<dbReference type="Gene3D" id="3.30.200.20">
    <property type="entry name" value="Phosphorylase Kinase, domain 1"/>
    <property type="match status" value="1"/>
</dbReference>
<name>A0A250WR78_9CHLO</name>
<dbReference type="InterPro" id="IPR008266">
    <property type="entry name" value="Tyr_kinase_AS"/>
</dbReference>
<organism evidence="4 5">
    <name type="scientific">Chlamydomonas eustigma</name>
    <dbReference type="NCBI Taxonomy" id="1157962"/>
    <lineage>
        <taxon>Eukaryota</taxon>
        <taxon>Viridiplantae</taxon>
        <taxon>Chlorophyta</taxon>
        <taxon>core chlorophytes</taxon>
        <taxon>Chlorophyceae</taxon>
        <taxon>CS clade</taxon>
        <taxon>Chlamydomonadales</taxon>
        <taxon>Chlamydomonadaceae</taxon>
        <taxon>Chlamydomonas</taxon>
    </lineage>
</organism>
<dbReference type="GO" id="GO:0004674">
    <property type="term" value="F:protein serine/threonine kinase activity"/>
    <property type="evidence" value="ECO:0007669"/>
    <property type="project" value="TreeGrafter"/>
</dbReference>
<dbReference type="InterPro" id="IPR000719">
    <property type="entry name" value="Prot_kinase_dom"/>
</dbReference>
<feature type="compositionally biased region" description="Polar residues" evidence="2">
    <location>
        <begin position="685"/>
        <end position="696"/>
    </location>
</feature>
<dbReference type="OrthoDB" id="530519at2759"/>
<feature type="binding site" evidence="1">
    <location>
        <position position="874"/>
    </location>
    <ligand>
        <name>ATP</name>
        <dbReference type="ChEBI" id="CHEBI:30616"/>
    </ligand>
</feature>
<dbReference type="Pfam" id="PF00069">
    <property type="entry name" value="Pkinase"/>
    <property type="match status" value="1"/>
</dbReference>
<evidence type="ECO:0000259" key="3">
    <source>
        <dbReference type="PROSITE" id="PS50011"/>
    </source>
</evidence>
<dbReference type="PROSITE" id="PS50011">
    <property type="entry name" value="PROTEIN_KINASE_DOM"/>
    <property type="match status" value="1"/>
</dbReference>
<feature type="domain" description="Protein kinase" evidence="3">
    <location>
        <begin position="847"/>
        <end position="1141"/>
    </location>
</feature>
<proteinExistence type="predicted"/>
<dbReference type="SUPFAM" id="SSF56112">
    <property type="entry name" value="Protein kinase-like (PK-like)"/>
    <property type="match status" value="1"/>
</dbReference>
<dbReference type="PROSITE" id="PS00107">
    <property type="entry name" value="PROTEIN_KINASE_ATP"/>
    <property type="match status" value="1"/>
</dbReference>
<keyword evidence="1" id="KW-0547">Nucleotide-binding</keyword>
<protein>
    <recommendedName>
        <fullName evidence="3">Protein kinase domain-containing protein</fullName>
    </recommendedName>
</protein>
<keyword evidence="1" id="KW-0067">ATP-binding</keyword>
<dbReference type="InterPro" id="IPR011009">
    <property type="entry name" value="Kinase-like_dom_sf"/>
</dbReference>
<dbReference type="STRING" id="1157962.A0A250WR78"/>
<sequence>MLQELLPDLESLSEPSDVRLNQSITLPINWTQVTLMEDLLLEGTNDSTQILNMSGLPSLFSLGSKNSTLSLRNLVMVDGCIQYNVNNSQLLSIQQLPFMVTMASISYPRTSNLGMLSSPYQAVFAQEVTFVVTPDEIMSIMYWYLALSSPLTFLNIPNLAPFMFQFPVQTLVLSSFSSLDNLNVAIMQSASFLYQNVVVTSSYSPSYNSSVTITASSNGPLFACQAPEGNILSPSLGFTHTFLNVVNSTDSLAAFLANITTYIHGLIPATSKNYISAFPLMLMLSGDAILSSGALTWSTLMTGTPGDLNPDSISVTPFIQLDLANTSNLVDLVTPPWTVLTYNLPPAFYLSWLLLHNPVVEPFPAPAVQLSALPLWAFNSGNRSENSLQLYNCTAVLLAADFVQLYLVASEGADWKTNTEPTNVLVQGSTIFNVLMYSSTGILFSHYTGWGLNATNFWVVPDDKSQAAALIAAGAVVAPLPVPPPSSPSSSLPLSTQLGIGLGCAAFMVLVAASMWGFTIWLRRRKQEEHRQKELELEALERSLSLASISMNRSGDFTVLPLYLQPNAQIRELSLSQILPSLHQQDGGEVTESAPQLLSMKLNPIPMAPTSNTPPPLTLAVSLAPSQHQQHLLSLAAGKTSTLDSEHNSSSRGSMPQKAVVASSGTGWGACITAGKGGSDALTPATGTRTGSSALSPNVRRSVETEGSRLRSGSVNMLRLPPEDGLSPPNLGLWRQLCDESKVPALAGPPASPSSQSTAYQKVNVPHTSVFQPSESGYSAPAAYLSSASTFPAATVVDPYGQRDDAASHAMEAGRSYAPSAVSAKSWDPRKEIDSLAKELSQEANKLVLLEPIGQGGFGTVYRGRWRNLEVAVKTVLFSESTSSNATRQAAQPQQRAIMEAAVCTSVIHQNVVTTYHYDLTRVNAGTETRGASGMTIIKGANMDWKLYLVQEYCNASLQDALRNKLLHKADTKQPDMDLVLSVLMDISRGMMYIHDKNIIHGDLTPGNVLLKQDPTSPIGLVGKITDFGLCTTIEPGKTHISNVTIGTPFYVAPEVVSNGMLTKTSDVYSFGVLMWELYRCMPPWVKTETGYAQNKRFRRFPFDSPRIYVALCARCLDKNPKSRPSFSEILNDLNVMHAAYLAGYDSLEDGKVLTTAAPAQKRTSGDATLEATARTCIPPLPSIPTLDVDMLEGELPASHLPLA</sequence>
<evidence type="ECO:0000256" key="2">
    <source>
        <dbReference type="SAM" id="MobiDB-lite"/>
    </source>
</evidence>
<keyword evidence="5" id="KW-1185">Reference proteome</keyword>
<dbReference type="PANTHER" id="PTHR44329:SF214">
    <property type="entry name" value="PROTEIN KINASE DOMAIN-CONTAINING PROTEIN"/>
    <property type="match status" value="1"/>
</dbReference>
<dbReference type="EMBL" id="BEGY01000002">
    <property type="protein sequence ID" value="GAX73206.1"/>
    <property type="molecule type" value="Genomic_DNA"/>
</dbReference>
<dbReference type="Gene3D" id="1.10.510.10">
    <property type="entry name" value="Transferase(Phosphotransferase) domain 1"/>
    <property type="match status" value="1"/>
</dbReference>
<evidence type="ECO:0000313" key="4">
    <source>
        <dbReference type="EMBL" id="GAX73206.1"/>
    </source>
</evidence>
<dbReference type="InterPro" id="IPR017441">
    <property type="entry name" value="Protein_kinase_ATP_BS"/>
</dbReference>
<feature type="region of interest" description="Disordered" evidence="2">
    <location>
        <begin position="678"/>
        <end position="710"/>
    </location>
</feature>
<dbReference type="GO" id="GO:0005524">
    <property type="term" value="F:ATP binding"/>
    <property type="evidence" value="ECO:0007669"/>
    <property type="project" value="UniProtKB-UniRule"/>
</dbReference>
<dbReference type="InterPro" id="IPR051681">
    <property type="entry name" value="Ser/Thr_Kinases-Pseudokinases"/>
</dbReference>
<dbReference type="PANTHER" id="PTHR44329">
    <property type="entry name" value="SERINE/THREONINE-PROTEIN KINASE TNNI3K-RELATED"/>
    <property type="match status" value="1"/>
</dbReference>
<comment type="caution">
    <text evidence="4">The sequence shown here is derived from an EMBL/GenBank/DDBJ whole genome shotgun (WGS) entry which is preliminary data.</text>
</comment>